<dbReference type="InterPro" id="IPR029044">
    <property type="entry name" value="Nucleotide-diphossugar_trans"/>
</dbReference>
<proteinExistence type="inferred from homology"/>
<comment type="function">
    <text evidence="6">Catalyzes the glycosylation of 4,4'-diaponeurosporenoate, i.e. the esterification of glucose at the C1'' position with the carboxyl group of 4,4'-diaponeurosporenic acid, to form glycosyl-4,4'-diaponeurosporenoate. This is a step in the biosynthesis of staphyloxanthin, an orange pigment present in most staphylococci strains.</text>
</comment>
<evidence type="ECO:0000256" key="7">
    <source>
        <dbReference type="ARBA" id="ARBA00037904"/>
    </source>
</evidence>
<evidence type="ECO:0000313" key="12">
    <source>
        <dbReference type="EMBL" id="BDE07279.1"/>
    </source>
</evidence>
<dbReference type="Proteomes" id="UP001317532">
    <property type="component" value="Chromosome"/>
</dbReference>
<evidence type="ECO:0000313" key="13">
    <source>
        <dbReference type="Proteomes" id="UP001317532"/>
    </source>
</evidence>
<dbReference type="SUPFAM" id="SSF53448">
    <property type="entry name" value="Nucleotide-diphospho-sugar transferases"/>
    <property type="match status" value="1"/>
</dbReference>
<evidence type="ECO:0000256" key="8">
    <source>
        <dbReference type="ARBA" id="ARBA00038120"/>
    </source>
</evidence>
<keyword evidence="13" id="KW-1185">Reference proteome</keyword>
<protein>
    <recommendedName>
        <fullName evidence="9">4,4'-diaponeurosporenoate glycosyltransferase</fullName>
    </recommendedName>
</protein>
<sequence>MDCARRACLVVPFRNEARHLPDVLQSLREQNIESVRVRYIFVDSASVDGGARIVEEWLRATGADGEVLRLDRPGIAVALNAAIGRAQADEILVRLDAHTRYDPSYVRSLVDALDQLPSSVWWVGGSQSEPDAPGFGGALVRALMTNPLGLGGSDMRRTAGGLRRIDGNPYLGAFRPGTLQSVGGFDERWTANEDSELAARIERAGGEIWHAPAPCTYLITRGPWETAVLWHKYGTWRARTIRRHPGTLRARHVAPPAAVVLGVALACSPARVLLLPLAAVFAALVLARRRRGEALAVTAASVAYFPLVHAAFGTGLLRGWCSPVRTAGAPTPLPGLDAEAAPAP</sequence>
<dbReference type="Gene3D" id="3.90.550.10">
    <property type="entry name" value="Spore Coat Polysaccharide Biosynthesis Protein SpsA, Chain A"/>
    <property type="match status" value="1"/>
</dbReference>
<feature type="transmembrane region" description="Helical" evidence="10">
    <location>
        <begin position="257"/>
        <end position="287"/>
    </location>
</feature>
<evidence type="ECO:0000256" key="5">
    <source>
        <dbReference type="ARBA" id="ARBA00023136"/>
    </source>
</evidence>
<evidence type="ECO:0000256" key="2">
    <source>
        <dbReference type="ARBA" id="ARBA00022475"/>
    </source>
</evidence>
<dbReference type="PANTHER" id="PTHR43646">
    <property type="entry name" value="GLYCOSYLTRANSFERASE"/>
    <property type="match status" value="1"/>
</dbReference>
<dbReference type="PANTHER" id="PTHR43646:SF2">
    <property type="entry name" value="GLYCOSYLTRANSFERASE 2-LIKE DOMAIN-CONTAINING PROTEIN"/>
    <property type="match status" value="1"/>
</dbReference>
<dbReference type="KEGG" id="vab:WPS_25550"/>
<evidence type="ECO:0000256" key="1">
    <source>
        <dbReference type="ARBA" id="ARBA00004236"/>
    </source>
</evidence>
<accession>A0AAN1XXQ0</accession>
<name>A0AAN1XXQ0_UNVUL</name>
<comment type="similarity">
    <text evidence="8">Belongs to the glycosyltransferase 2 family. CrtQ subfamily.</text>
</comment>
<evidence type="ECO:0000256" key="9">
    <source>
        <dbReference type="ARBA" id="ARBA00040345"/>
    </source>
</evidence>
<gene>
    <name evidence="12" type="ORF">WPS_25550</name>
</gene>
<keyword evidence="3" id="KW-0328">Glycosyltransferase</keyword>
<keyword evidence="10" id="KW-0812">Transmembrane</keyword>
<evidence type="ECO:0000256" key="6">
    <source>
        <dbReference type="ARBA" id="ARBA00037281"/>
    </source>
</evidence>
<dbReference type="InterPro" id="IPR001173">
    <property type="entry name" value="Glyco_trans_2-like"/>
</dbReference>
<dbReference type="AlphaFoldDB" id="A0AAN1XXQ0"/>
<feature type="domain" description="Glycosyltransferase 2-like" evidence="11">
    <location>
        <begin position="9"/>
        <end position="120"/>
    </location>
</feature>
<evidence type="ECO:0000256" key="3">
    <source>
        <dbReference type="ARBA" id="ARBA00022676"/>
    </source>
</evidence>
<reference evidence="12 13" key="1">
    <citation type="journal article" date="2022" name="ISME Commun">
        <title>Vulcanimicrobium alpinus gen. nov. sp. nov., the first cultivated representative of the candidate phylum 'Eremiobacterota', is a metabolically versatile aerobic anoxygenic phototroph.</title>
        <authorList>
            <person name="Yabe S."/>
            <person name="Muto K."/>
            <person name="Abe K."/>
            <person name="Yokota A."/>
            <person name="Staudigel H."/>
            <person name="Tebo B.M."/>
        </authorList>
    </citation>
    <scope>NUCLEOTIDE SEQUENCE [LARGE SCALE GENOMIC DNA]</scope>
    <source>
        <strain evidence="12 13">WC8-2</strain>
    </source>
</reference>
<feature type="transmembrane region" description="Helical" evidence="10">
    <location>
        <begin position="294"/>
        <end position="312"/>
    </location>
</feature>
<evidence type="ECO:0000256" key="10">
    <source>
        <dbReference type="SAM" id="Phobius"/>
    </source>
</evidence>
<dbReference type="EMBL" id="AP025523">
    <property type="protein sequence ID" value="BDE07279.1"/>
    <property type="molecule type" value="Genomic_DNA"/>
</dbReference>
<keyword evidence="2" id="KW-1003">Cell membrane</keyword>
<keyword evidence="5 10" id="KW-0472">Membrane</keyword>
<evidence type="ECO:0000256" key="4">
    <source>
        <dbReference type="ARBA" id="ARBA00022679"/>
    </source>
</evidence>
<dbReference type="GO" id="GO:0005886">
    <property type="term" value="C:plasma membrane"/>
    <property type="evidence" value="ECO:0007669"/>
    <property type="project" value="UniProtKB-SubCell"/>
</dbReference>
<dbReference type="GO" id="GO:0016757">
    <property type="term" value="F:glycosyltransferase activity"/>
    <property type="evidence" value="ECO:0007669"/>
    <property type="project" value="UniProtKB-KW"/>
</dbReference>
<organism evidence="12 13">
    <name type="scientific">Vulcanimicrobium alpinum</name>
    <dbReference type="NCBI Taxonomy" id="3016050"/>
    <lineage>
        <taxon>Bacteria</taxon>
        <taxon>Bacillati</taxon>
        <taxon>Vulcanimicrobiota</taxon>
        <taxon>Vulcanimicrobiia</taxon>
        <taxon>Vulcanimicrobiales</taxon>
        <taxon>Vulcanimicrobiaceae</taxon>
        <taxon>Vulcanimicrobium</taxon>
    </lineage>
</organism>
<keyword evidence="10" id="KW-1133">Transmembrane helix</keyword>
<comment type="pathway">
    <text evidence="7">Carotenoid biosynthesis; staphyloxanthin biosynthesis; staphyloxanthin from farnesyl diphosphate: step 4/5.</text>
</comment>
<evidence type="ECO:0000259" key="11">
    <source>
        <dbReference type="Pfam" id="PF00535"/>
    </source>
</evidence>
<comment type="subcellular location">
    <subcellularLocation>
        <location evidence="1">Cell membrane</location>
    </subcellularLocation>
</comment>
<keyword evidence="4" id="KW-0808">Transferase</keyword>
<dbReference type="Pfam" id="PF00535">
    <property type="entry name" value="Glycos_transf_2"/>
    <property type="match status" value="1"/>
</dbReference>